<evidence type="ECO:0000313" key="2">
    <source>
        <dbReference type="Proteomes" id="UP000789739"/>
    </source>
</evidence>
<dbReference type="EMBL" id="CAJVPI010002430">
    <property type="protein sequence ID" value="CAG8643224.1"/>
    <property type="molecule type" value="Genomic_DNA"/>
</dbReference>
<accession>A0A9N9DPF3</accession>
<sequence>MLFNFRQQYTYTRRQVHWLLRQKKQLVDLQPSRIIAIRAMLEFVRLDDKDNKKLVLKFQAPQDSGLVRLTEDAKLEKCLDAICKKDKQPVEPAKQCIGGLYHHASKFLHGRLRSSPLELCAHDWTPDELRALRAICNRFEIDYNLLNKYGTIKEKIIHKDNK</sequence>
<evidence type="ECO:0000313" key="1">
    <source>
        <dbReference type="EMBL" id="CAG8643224.1"/>
    </source>
</evidence>
<reference evidence="1" key="1">
    <citation type="submission" date="2021-06" db="EMBL/GenBank/DDBJ databases">
        <authorList>
            <person name="Kallberg Y."/>
            <person name="Tangrot J."/>
            <person name="Rosling A."/>
        </authorList>
    </citation>
    <scope>NUCLEOTIDE SEQUENCE</scope>
    <source>
        <strain evidence="1">BR232B</strain>
    </source>
</reference>
<gene>
    <name evidence="1" type="ORF">PBRASI_LOCUS9884</name>
</gene>
<comment type="caution">
    <text evidence="1">The sequence shown here is derived from an EMBL/GenBank/DDBJ whole genome shotgun (WGS) entry which is preliminary data.</text>
</comment>
<dbReference type="OrthoDB" id="2449137at2759"/>
<keyword evidence="2" id="KW-1185">Reference proteome</keyword>
<name>A0A9N9DPF3_9GLOM</name>
<proteinExistence type="predicted"/>
<dbReference type="Proteomes" id="UP000789739">
    <property type="component" value="Unassembled WGS sequence"/>
</dbReference>
<protein>
    <submittedName>
        <fullName evidence="1">5230_t:CDS:1</fullName>
    </submittedName>
</protein>
<organism evidence="1 2">
    <name type="scientific">Paraglomus brasilianum</name>
    <dbReference type="NCBI Taxonomy" id="144538"/>
    <lineage>
        <taxon>Eukaryota</taxon>
        <taxon>Fungi</taxon>
        <taxon>Fungi incertae sedis</taxon>
        <taxon>Mucoromycota</taxon>
        <taxon>Glomeromycotina</taxon>
        <taxon>Glomeromycetes</taxon>
        <taxon>Paraglomerales</taxon>
        <taxon>Paraglomeraceae</taxon>
        <taxon>Paraglomus</taxon>
    </lineage>
</organism>
<dbReference type="AlphaFoldDB" id="A0A9N9DPF3"/>